<evidence type="ECO:0000256" key="1">
    <source>
        <dbReference type="SAM" id="MobiDB-lite"/>
    </source>
</evidence>
<organism evidence="2">
    <name type="scientific">uncultured Arthrobacter sp</name>
    <dbReference type="NCBI Taxonomy" id="114050"/>
    <lineage>
        <taxon>Bacteria</taxon>
        <taxon>Bacillati</taxon>
        <taxon>Actinomycetota</taxon>
        <taxon>Actinomycetes</taxon>
        <taxon>Micrococcales</taxon>
        <taxon>Micrococcaceae</taxon>
        <taxon>Arthrobacter</taxon>
        <taxon>environmental samples</taxon>
    </lineage>
</organism>
<feature type="region of interest" description="Disordered" evidence="1">
    <location>
        <begin position="10"/>
        <end position="43"/>
    </location>
</feature>
<proteinExistence type="predicted"/>
<feature type="non-terminal residue" evidence="2">
    <location>
        <position position="1"/>
    </location>
</feature>
<protein>
    <submittedName>
        <fullName evidence="2">Uncharacterized protein</fullName>
    </submittedName>
</protein>
<sequence length="65" mass="7219">CTKEHCWKTPAGQQNCGRRHPAPQRSGRFPSAIRPGAATGPRRFAPLHPVEQHRTVPADCADLFF</sequence>
<evidence type="ECO:0000313" key="2">
    <source>
        <dbReference type="EMBL" id="CAA9276166.1"/>
    </source>
</evidence>
<feature type="non-terminal residue" evidence="2">
    <location>
        <position position="65"/>
    </location>
</feature>
<name>A0A6J4JH24_9MICC</name>
<gene>
    <name evidence="2" type="ORF">AVDCRST_MAG83-3568</name>
</gene>
<reference evidence="2" key="1">
    <citation type="submission" date="2020-02" db="EMBL/GenBank/DDBJ databases">
        <authorList>
            <person name="Meier V. D."/>
        </authorList>
    </citation>
    <scope>NUCLEOTIDE SEQUENCE</scope>
    <source>
        <strain evidence="2">AVDCRST_MAG83</strain>
    </source>
</reference>
<dbReference type="EMBL" id="CADCTE010000197">
    <property type="protein sequence ID" value="CAA9276166.1"/>
    <property type="molecule type" value="Genomic_DNA"/>
</dbReference>
<dbReference type="AlphaFoldDB" id="A0A6J4JH24"/>
<accession>A0A6J4JH24</accession>